<organism evidence="1 2">
    <name type="scientific">Mycolicibacterium arseniciresistens</name>
    <dbReference type="NCBI Taxonomy" id="3062257"/>
    <lineage>
        <taxon>Bacteria</taxon>
        <taxon>Bacillati</taxon>
        <taxon>Actinomycetota</taxon>
        <taxon>Actinomycetes</taxon>
        <taxon>Mycobacteriales</taxon>
        <taxon>Mycobacteriaceae</taxon>
        <taxon>Mycolicibacterium</taxon>
    </lineage>
</organism>
<feature type="non-terminal residue" evidence="1">
    <location>
        <position position="96"/>
    </location>
</feature>
<evidence type="ECO:0000313" key="1">
    <source>
        <dbReference type="EMBL" id="MDO3640289.1"/>
    </source>
</evidence>
<comment type="caution">
    <text evidence="1">The sequence shown here is derived from an EMBL/GenBank/DDBJ whole genome shotgun (WGS) entry which is preliminary data.</text>
</comment>
<reference evidence="1" key="1">
    <citation type="submission" date="2023-07" db="EMBL/GenBank/DDBJ databases">
        <title>Mycolicibacterium sp. nov., a novel bacterial species.</title>
        <authorList>
            <person name="Cao Y."/>
        </authorList>
    </citation>
    <scope>NUCLEOTIDE SEQUENCE</scope>
    <source>
        <strain evidence="1">KC 300</strain>
    </source>
</reference>
<keyword evidence="2" id="KW-1185">Reference proteome</keyword>
<dbReference type="EMBL" id="JAUMSQ010000548">
    <property type="protein sequence ID" value="MDO3640289.1"/>
    <property type="molecule type" value="Genomic_DNA"/>
</dbReference>
<sequence>MRARHHDSVDDFRAAAEPLYRSDPVAHTVELTLLQSNRVPADAVLLTLWDDATLVGAAMQTPPMPLLANAIPPGAAATVAEEVSRLRPGLPGVRGV</sequence>
<dbReference type="Proteomes" id="UP001168823">
    <property type="component" value="Unassembled WGS sequence"/>
</dbReference>
<proteinExistence type="predicted"/>
<accession>A0ABT8UVQ2</accession>
<name>A0ABT8UVQ2_9MYCO</name>
<evidence type="ECO:0000313" key="2">
    <source>
        <dbReference type="Proteomes" id="UP001168823"/>
    </source>
</evidence>
<gene>
    <name evidence="1" type="ORF">Q2100_31405</name>
</gene>
<protein>
    <submittedName>
        <fullName evidence="1">GNAT family N-acetyltransferase</fullName>
    </submittedName>
</protein>